<evidence type="ECO:0008006" key="2">
    <source>
        <dbReference type="Google" id="ProtNLM"/>
    </source>
</evidence>
<dbReference type="Pfam" id="PF11392">
    <property type="entry name" value="AllH"/>
    <property type="match status" value="1"/>
</dbReference>
<proteinExistence type="predicted"/>
<dbReference type="AlphaFoldDB" id="A0A645EMH8"/>
<accession>A0A645EMH8</accession>
<protein>
    <recommendedName>
        <fullName evidence="2">DUF2877 domain-containing protein</fullName>
    </recommendedName>
</protein>
<gene>
    <name evidence="1" type="ORF">SDC9_149862</name>
</gene>
<reference evidence="1" key="1">
    <citation type="submission" date="2019-08" db="EMBL/GenBank/DDBJ databases">
        <authorList>
            <person name="Kucharzyk K."/>
            <person name="Murdoch R.W."/>
            <person name="Higgins S."/>
            <person name="Loffler F."/>
        </authorList>
    </citation>
    <scope>NUCLEOTIDE SEQUENCE</scope>
</reference>
<comment type="caution">
    <text evidence="1">The sequence shown here is derived from an EMBL/GenBank/DDBJ whole genome shotgun (WGS) entry which is preliminary data.</text>
</comment>
<dbReference type="EMBL" id="VSSQ01048600">
    <property type="protein sequence ID" value="MPN02646.1"/>
    <property type="molecule type" value="Genomic_DNA"/>
</dbReference>
<name>A0A645EMH8_9ZZZZ</name>
<dbReference type="InterPro" id="IPR021530">
    <property type="entry name" value="AllH-like"/>
</dbReference>
<sequence>MKQFLRAIRIGSFAKQSLEEEHAGKVMGVTSKGVFLLFGQKSLFLTEAQGLSPFNLVVPVGSALQEGFKTRSEAYFSAGDLLIPSRQITISLGGAEVWEPPQPQLLEDSAGYLKEYLTQLVTEVTKFSNDKGFLFLAADESTLTNDQKDIFSLTRAFTCAFEAQEKEACLAAADSLFGLGGGLTPSGDDWLAGFILCRARTVQTEAERDFLQQLGAELTRMAYVKTTYVSTNRLEAACKGWSEELFLRVVDFGDESNKESLVELAQILYGFGHSSGVDTLMGIWAASGLSS</sequence>
<evidence type="ECO:0000313" key="1">
    <source>
        <dbReference type="EMBL" id="MPN02646.1"/>
    </source>
</evidence>
<organism evidence="1">
    <name type="scientific">bioreactor metagenome</name>
    <dbReference type="NCBI Taxonomy" id="1076179"/>
    <lineage>
        <taxon>unclassified sequences</taxon>
        <taxon>metagenomes</taxon>
        <taxon>ecological metagenomes</taxon>
    </lineage>
</organism>